<evidence type="ECO:0000256" key="3">
    <source>
        <dbReference type="HAMAP-Rule" id="MF_00995"/>
    </source>
</evidence>
<reference evidence="4" key="1">
    <citation type="journal article" date="2014" name="Genome Biol. Evol.">
        <title>Pangenome evidence for extensive interdomain horizontal transfer affecting lineage core and shell genes in uncultured planktonic thaumarchaeota and euryarchaeota.</title>
        <authorList>
            <person name="Deschamps P."/>
            <person name="Zivanovic Y."/>
            <person name="Moreira D."/>
            <person name="Rodriguez-Valera F."/>
            <person name="Lopez-Garcia P."/>
        </authorList>
    </citation>
    <scope>NUCLEOTIDE SEQUENCE</scope>
</reference>
<evidence type="ECO:0000256" key="2">
    <source>
        <dbReference type="ARBA" id="ARBA00023239"/>
    </source>
</evidence>
<keyword evidence="1 3" id="KW-0474">Menaquinone biosynthesis</keyword>
<dbReference type="Pfam" id="PF02621">
    <property type="entry name" value="VitK2_biosynth"/>
    <property type="match status" value="1"/>
</dbReference>
<dbReference type="EMBL" id="KF900828">
    <property type="protein sequence ID" value="AIF08362.1"/>
    <property type="molecule type" value="Genomic_DNA"/>
</dbReference>
<comment type="similarity">
    <text evidence="3">Belongs to the MqnA/MqnD family. MqnA subfamily.</text>
</comment>
<dbReference type="PANTHER" id="PTHR37690">
    <property type="entry name" value="CHORISMATE DEHYDRATASE"/>
    <property type="match status" value="1"/>
</dbReference>
<organism evidence="4">
    <name type="scientific">uncultured marine group II/III euryarchaeote KM3_28_D12</name>
    <dbReference type="NCBI Taxonomy" id="1456431"/>
    <lineage>
        <taxon>Archaea</taxon>
        <taxon>Methanobacteriati</taxon>
        <taxon>Methanobacteriota</taxon>
        <taxon>environmental samples</taxon>
    </lineage>
</organism>
<comment type="function">
    <text evidence="3">Catalyzes the dehydration of chorismate into 3-[(1-carboxyvinyl)oxy]benzoate, a step in the biosynthesis of menaquinone (MK, vitamin K2).</text>
</comment>
<dbReference type="GO" id="GO:0009234">
    <property type="term" value="P:menaquinone biosynthetic process"/>
    <property type="evidence" value="ECO:0007669"/>
    <property type="project" value="UniProtKB-UniRule"/>
</dbReference>
<accession>A0A075H1C1</accession>
<dbReference type="EC" id="4.2.1.151" evidence="3"/>
<evidence type="ECO:0000256" key="1">
    <source>
        <dbReference type="ARBA" id="ARBA00022428"/>
    </source>
</evidence>
<comment type="pathway">
    <text evidence="3">Quinol/quinone metabolism; menaquinone biosynthesis.</text>
</comment>
<dbReference type="Gene3D" id="3.40.190.10">
    <property type="entry name" value="Periplasmic binding protein-like II"/>
    <property type="match status" value="2"/>
</dbReference>
<evidence type="ECO:0000313" key="4">
    <source>
        <dbReference type="EMBL" id="AIF08362.1"/>
    </source>
</evidence>
<dbReference type="UniPathway" id="UPA00079"/>
<dbReference type="InterPro" id="IPR003773">
    <property type="entry name" value="Menaquinone_biosynth"/>
</dbReference>
<name>A0A075H1C1_9EURY</name>
<gene>
    <name evidence="3" type="primary">mqnA</name>
</gene>
<protein>
    <recommendedName>
        <fullName evidence="3">Chorismate dehydratase</fullName>
        <ecNumber evidence="3">4.2.1.151</ecNumber>
    </recommendedName>
    <alternativeName>
        <fullName evidence="3">Menaquinone biosynthetic enzyme MqnA</fullName>
    </alternativeName>
</protein>
<dbReference type="HAMAP" id="MF_00995">
    <property type="entry name" value="MqnA"/>
    <property type="match status" value="1"/>
</dbReference>
<dbReference type="SUPFAM" id="SSF53850">
    <property type="entry name" value="Periplasmic binding protein-like II"/>
    <property type="match status" value="1"/>
</dbReference>
<comment type="catalytic activity">
    <reaction evidence="3">
        <text>chorismate = 3-[(1-carboxyvinyl)-oxy]benzoate + H2O</text>
        <dbReference type="Rhea" id="RHEA:40051"/>
        <dbReference type="ChEBI" id="CHEBI:15377"/>
        <dbReference type="ChEBI" id="CHEBI:29748"/>
        <dbReference type="ChEBI" id="CHEBI:76981"/>
        <dbReference type="EC" id="4.2.1.151"/>
    </reaction>
</comment>
<sequence>MRSHWHRVIGRVSFVNCDPLYHNLPEEWKVLPAPPAWLTGHLLRKDCLTAPIPAADFADNADQLVLLPGLGIASEAEVGSVVLFGDRDPSMMRDIALPSDSSTSRRLLIWLLGQMGFEPRPVEMGPDLAEMLNRCDGALLIGDRALDEAARHPELIRMDLGKSWREMTGLPMVFGVFAVHRDAPIEKVRLAHEMLLKQARMFSEDSVLRQQVIERTSNRSGFSIERLDRYFGEVIHELDETAMQGLDMFLREVCGLQEWEQLLSA</sequence>
<dbReference type="CDD" id="cd13634">
    <property type="entry name" value="PBP2_Sco4506"/>
    <property type="match status" value="1"/>
</dbReference>
<keyword evidence="2 3" id="KW-0456">Lyase</keyword>
<dbReference type="InterPro" id="IPR030868">
    <property type="entry name" value="MqnA"/>
</dbReference>
<proteinExistence type="inferred from homology"/>
<dbReference type="PANTHER" id="PTHR37690:SF1">
    <property type="entry name" value="CHORISMATE DEHYDRATASE"/>
    <property type="match status" value="1"/>
</dbReference>
<dbReference type="GO" id="GO:0016836">
    <property type="term" value="F:hydro-lyase activity"/>
    <property type="evidence" value="ECO:0007669"/>
    <property type="project" value="UniProtKB-UniRule"/>
</dbReference>
<dbReference type="AlphaFoldDB" id="A0A075H1C1"/>